<evidence type="ECO:0000313" key="4">
    <source>
        <dbReference type="EMBL" id="QNN41772.1"/>
    </source>
</evidence>
<keyword evidence="1 2" id="KW-0732">Signal</keyword>
<evidence type="ECO:0000313" key="5">
    <source>
        <dbReference type="Proteomes" id="UP000515806"/>
    </source>
</evidence>
<dbReference type="AlphaFoldDB" id="A0A7G9QEJ7"/>
<evidence type="ECO:0000256" key="2">
    <source>
        <dbReference type="SAM" id="SignalP"/>
    </source>
</evidence>
<dbReference type="Proteomes" id="UP000515806">
    <property type="component" value="Chromosome"/>
</dbReference>
<evidence type="ECO:0000259" key="3">
    <source>
        <dbReference type="Pfam" id="PF13505"/>
    </source>
</evidence>
<dbReference type="RefSeq" id="WP_187592356.1">
    <property type="nucleotide sequence ID" value="NZ_CP060723.1"/>
</dbReference>
<reference evidence="4 5" key="1">
    <citation type="submission" date="2020-08" db="EMBL/GenBank/DDBJ databases">
        <title>Genome sequence of Pedobacter roseus KACC 11594T.</title>
        <authorList>
            <person name="Hyun D.-W."/>
            <person name="Bae J.-W."/>
        </authorList>
    </citation>
    <scope>NUCLEOTIDE SEQUENCE [LARGE SCALE GENOMIC DNA]</scope>
    <source>
        <strain evidence="4 5">KACC 11594</strain>
    </source>
</reference>
<dbReference type="InterPro" id="IPR011250">
    <property type="entry name" value="OMP/PagP_B-barrel"/>
</dbReference>
<dbReference type="EMBL" id="CP060723">
    <property type="protein sequence ID" value="QNN41772.1"/>
    <property type="molecule type" value="Genomic_DNA"/>
</dbReference>
<accession>A0A7G9QEJ7</accession>
<proteinExistence type="predicted"/>
<feature type="signal peptide" evidence="2">
    <location>
        <begin position="1"/>
        <end position="18"/>
    </location>
</feature>
<dbReference type="InterPro" id="IPR027385">
    <property type="entry name" value="Beta-barrel_OMP"/>
</dbReference>
<dbReference type="Gene3D" id="2.40.160.20">
    <property type="match status" value="1"/>
</dbReference>
<organism evidence="4 5">
    <name type="scientific">Pedobacter roseus</name>
    <dbReference type="NCBI Taxonomy" id="336820"/>
    <lineage>
        <taxon>Bacteria</taxon>
        <taxon>Pseudomonadati</taxon>
        <taxon>Bacteroidota</taxon>
        <taxon>Sphingobacteriia</taxon>
        <taxon>Sphingobacteriales</taxon>
        <taxon>Sphingobacteriaceae</taxon>
        <taxon>Pedobacter</taxon>
    </lineage>
</organism>
<keyword evidence="5" id="KW-1185">Reference proteome</keyword>
<feature type="domain" description="Outer membrane protein beta-barrel" evidence="3">
    <location>
        <begin position="5"/>
        <end position="185"/>
    </location>
</feature>
<protein>
    <submittedName>
        <fullName evidence="4">Outer membrane beta-barrel protein</fullName>
    </submittedName>
</protein>
<name>A0A7G9QEJ7_9SPHI</name>
<feature type="chain" id="PRO_5028897297" evidence="2">
    <location>
        <begin position="19"/>
        <end position="212"/>
    </location>
</feature>
<dbReference type="KEGG" id="proe:H9L23_22155"/>
<evidence type="ECO:0000256" key="1">
    <source>
        <dbReference type="ARBA" id="ARBA00022729"/>
    </source>
</evidence>
<dbReference type="Pfam" id="PF13505">
    <property type="entry name" value="OMP_b-brl"/>
    <property type="match status" value="1"/>
</dbReference>
<dbReference type="SUPFAM" id="SSF56925">
    <property type="entry name" value="OMPA-like"/>
    <property type="match status" value="1"/>
</dbReference>
<gene>
    <name evidence="4" type="ORF">H9L23_22155</name>
</gene>
<sequence>MKKIITLLFIFFTLASNAQSNKEIVSVKFGYGSTNVVVKEANSPTLNLFGYSFSSGNTFVGEGIELGLSKSINSSLFVELGFSNFKGADLIYKINSYERTYKLKGFQVPISVNYLFRKEEKRLRINLGAGLQYFKSTLNQFERYVNTNDIQVENQPVGIDISEIHFLFRPGLQYRIVENLTAAFVVKVSLSPKGRYTDNPAISVRYTFITKC</sequence>